<sequence>MVGRGSDRRVMSRYLTLTALRPVWRMSVAHSDDFPLCYGLQAVKMDLNGGAFRTGRDEEISDGGKDRDEALQTSW</sequence>
<reference evidence="3" key="1">
    <citation type="submission" date="2016-12" db="EMBL/GenBank/DDBJ databases">
        <authorList>
            <person name="Brunel B."/>
        </authorList>
    </citation>
    <scope>NUCLEOTIDE SEQUENCE [LARGE SCALE GENOMIC DNA]</scope>
</reference>
<evidence type="ECO:0000313" key="3">
    <source>
        <dbReference type="Proteomes" id="UP000245698"/>
    </source>
</evidence>
<accession>A0A2P9AN23</accession>
<organism evidence="2 3">
    <name type="scientific">Mesorhizobium delmotii</name>
    <dbReference type="NCBI Taxonomy" id="1631247"/>
    <lineage>
        <taxon>Bacteria</taxon>
        <taxon>Pseudomonadati</taxon>
        <taxon>Pseudomonadota</taxon>
        <taxon>Alphaproteobacteria</taxon>
        <taxon>Hyphomicrobiales</taxon>
        <taxon>Phyllobacteriaceae</taxon>
        <taxon>Mesorhizobium</taxon>
    </lineage>
</organism>
<keyword evidence="3" id="KW-1185">Reference proteome</keyword>
<dbReference type="AlphaFoldDB" id="A0A2P9AN23"/>
<proteinExistence type="predicted"/>
<evidence type="ECO:0000256" key="1">
    <source>
        <dbReference type="SAM" id="MobiDB-lite"/>
    </source>
</evidence>
<feature type="compositionally biased region" description="Basic and acidic residues" evidence="1">
    <location>
        <begin position="54"/>
        <end position="75"/>
    </location>
</feature>
<evidence type="ECO:0000313" key="2">
    <source>
        <dbReference type="EMBL" id="SJM32535.1"/>
    </source>
</evidence>
<dbReference type="EMBL" id="FUIG01000036">
    <property type="protein sequence ID" value="SJM32535.1"/>
    <property type="molecule type" value="Genomic_DNA"/>
</dbReference>
<gene>
    <name evidence="2" type="ORF">BQ8482_290130</name>
</gene>
<protein>
    <submittedName>
        <fullName evidence="2">Uncharacterized protein</fullName>
    </submittedName>
</protein>
<dbReference type="Proteomes" id="UP000245698">
    <property type="component" value="Unassembled WGS sequence"/>
</dbReference>
<name>A0A2P9AN23_9HYPH</name>
<feature type="region of interest" description="Disordered" evidence="1">
    <location>
        <begin position="53"/>
        <end position="75"/>
    </location>
</feature>